<accession>A0AAE3NVG6</accession>
<dbReference type="Pfam" id="PF13508">
    <property type="entry name" value="Acetyltransf_7"/>
    <property type="match status" value="1"/>
</dbReference>
<dbReference type="InterPro" id="IPR000182">
    <property type="entry name" value="GNAT_dom"/>
</dbReference>
<dbReference type="PANTHER" id="PTHR43877">
    <property type="entry name" value="AMINOALKYLPHOSPHONATE N-ACETYLTRANSFERASE-RELATED-RELATED"/>
    <property type="match status" value="1"/>
</dbReference>
<evidence type="ECO:0000256" key="1">
    <source>
        <dbReference type="ARBA" id="ARBA00022679"/>
    </source>
</evidence>
<dbReference type="Gene3D" id="3.40.630.30">
    <property type="match status" value="1"/>
</dbReference>
<evidence type="ECO:0000313" key="5">
    <source>
        <dbReference type="Proteomes" id="UP001220964"/>
    </source>
</evidence>
<dbReference type="EMBL" id="JARGYC010000049">
    <property type="protein sequence ID" value="MDF0602414.1"/>
    <property type="molecule type" value="Genomic_DNA"/>
</dbReference>
<dbReference type="Proteomes" id="UP001220964">
    <property type="component" value="Unassembled WGS sequence"/>
</dbReference>
<protein>
    <submittedName>
        <fullName evidence="4">GNAT family N-acetyltransferase</fullName>
    </submittedName>
</protein>
<sequence>MRAGDHARVAEIWHEGWHDAHDGLVPDALSRLRTPDAFRKAVPKLTRPVRVGLTEGGIGGFVAWQDDGIDYLFLARAVRGTGLAQALMARAEAEIAAAGHTVARIDHVEGNARAARFYAREGWRRIGHEDERWPETGDSIGGWRSILLEKRL</sequence>
<proteinExistence type="predicted"/>
<keyword evidence="5" id="KW-1185">Reference proteome</keyword>
<comment type="caution">
    <text evidence="4">The sequence shown here is derived from an EMBL/GenBank/DDBJ whole genome shotgun (WGS) entry which is preliminary data.</text>
</comment>
<dbReference type="InterPro" id="IPR050832">
    <property type="entry name" value="Bact_Acetyltransf"/>
</dbReference>
<feature type="domain" description="N-acetyltransferase" evidence="3">
    <location>
        <begin position="1"/>
        <end position="152"/>
    </location>
</feature>
<evidence type="ECO:0000256" key="2">
    <source>
        <dbReference type="ARBA" id="ARBA00023315"/>
    </source>
</evidence>
<evidence type="ECO:0000259" key="3">
    <source>
        <dbReference type="PROSITE" id="PS51186"/>
    </source>
</evidence>
<dbReference type="PROSITE" id="PS51186">
    <property type="entry name" value="GNAT"/>
    <property type="match status" value="1"/>
</dbReference>
<dbReference type="SUPFAM" id="SSF55729">
    <property type="entry name" value="Acyl-CoA N-acyltransferases (Nat)"/>
    <property type="match status" value="1"/>
</dbReference>
<organism evidence="4 5">
    <name type="scientific">Psychromarinibacter sediminicola</name>
    <dbReference type="NCBI Taxonomy" id="3033385"/>
    <lineage>
        <taxon>Bacteria</taxon>
        <taxon>Pseudomonadati</taxon>
        <taxon>Pseudomonadota</taxon>
        <taxon>Alphaproteobacteria</taxon>
        <taxon>Rhodobacterales</taxon>
        <taxon>Paracoccaceae</taxon>
        <taxon>Psychromarinibacter</taxon>
    </lineage>
</organism>
<dbReference type="PANTHER" id="PTHR43877:SF2">
    <property type="entry name" value="AMINOALKYLPHOSPHONATE N-ACETYLTRANSFERASE-RELATED"/>
    <property type="match status" value="1"/>
</dbReference>
<dbReference type="GO" id="GO:0016747">
    <property type="term" value="F:acyltransferase activity, transferring groups other than amino-acyl groups"/>
    <property type="evidence" value="ECO:0007669"/>
    <property type="project" value="InterPro"/>
</dbReference>
<dbReference type="AlphaFoldDB" id="A0AAE3NVG6"/>
<keyword evidence="1" id="KW-0808">Transferase</keyword>
<reference evidence="4" key="1">
    <citation type="submission" date="2023-03" db="EMBL/GenBank/DDBJ databases">
        <title>Multiphase analysis and comparison of six strains from genera Psychromarinibacter, Lutimaribacter, and Maritimibacter, including a novel species: Psychromarinibacter sediminicola sp. nov.</title>
        <authorList>
            <person name="Wang Y.-H."/>
            <person name="Ye M.-Q."/>
            <person name="Du Z.-J."/>
        </authorList>
    </citation>
    <scope>NUCLEOTIDE SEQUENCE</scope>
    <source>
        <strain evidence="4">C21-152</strain>
    </source>
</reference>
<evidence type="ECO:0000313" key="4">
    <source>
        <dbReference type="EMBL" id="MDF0602414.1"/>
    </source>
</evidence>
<keyword evidence="2" id="KW-0012">Acyltransferase</keyword>
<name>A0AAE3NVG6_9RHOB</name>
<gene>
    <name evidence="4" type="ORF">P1J78_16870</name>
</gene>
<dbReference type="InterPro" id="IPR016181">
    <property type="entry name" value="Acyl_CoA_acyltransferase"/>
</dbReference>